<organism evidence="1">
    <name type="scientific">Spongospora subterranea</name>
    <dbReference type="NCBI Taxonomy" id="70186"/>
    <lineage>
        <taxon>Eukaryota</taxon>
        <taxon>Sar</taxon>
        <taxon>Rhizaria</taxon>
        <taxon>Endomyxa</taxon>
        <taxon>Phytomyxea</taxon>
        <taxon>Plasmodiophorida</taxon>
        <taxon>Plasmodiophoridae</taxon>
        <taxon>Spongospora</taxon>
    </lineage>
</organism>
<evidence type="ECO:0000313" key="1">
    <source>
        <dbReference type="EMBL" id="CRZ00506.1"/>
    </source>
</evidence>
<protein>
    <submittedName>
        <fullName evidence="1">Uncharacterized protein</fullName>
    </submittedName>
</protein>
<proteinExistence type="predicted"/>
<dbReference type="EMBL" id="HACM01000064">
    <property type="protein sequence ID" value="CRZ00506.1"/>
    <property type="molecule type" value="Transcribed_RNA"/>
</dbReference>
<name>A0A0H5QGR4_9EUKA</name>
<accession>A0A0H5QGR4</accession>
<sequence length="106" mass="12451">MAIRKSNKLSQTAVLKQIMNRYSNLGMLRFIFANESNQTIPKRNNHLQKMNYKEIHEKPKMADNAKDKIDLISYIRCCARHNRNKLLVNMLENFGTLRAVFINGIR</sequence>
<dbReference type="AlphaFoldDB" id="A0A0H5QGR4"/>
<reference evidence="1" key="1">
    <citation type="submission" date="2015-04" db="EMBL/GenBank/DDBJ databases">
        <title>The genome sequence of the plant pathogenic Rhizarian Plasmodiophora brassicae reveals insights in its biotrophic life cycle and the origin of chitin synthesis.</title>
        <authorList>
            <person name="Schwelm A."/>
            <person name="Fogelqvist J."/>
            <person name="Knaust A."/>
            <person name="Julke S."/>
            <person name="Lilja T."/>
            <person name="Dhandapani V."/>
            <person name="Bonilla-Rosso G."/>
            <person name="Karlsson M."/>
            <person name="Shevchenko A."/>
            <person name="Choi S.R."/>
            <person name="Kim H.G."/>
            <person name="Park J.Y."/>
            <person name="Lim Y.P."/>
            <person name="Ludwig-Muller J."/>
            <person name="Dixelius C."/>
        </authorList>
    </citation>
    <scope>NUCLEOTIDE SEQUENCE</scope>
    <source>
        <tissue evidence="1">Potato root galls</tissue>
    </source>
</reference>
<feature type="non-terminal residue" evidence="1">
    <location>
        <position position="106"/>
    </location>
</feature>